<dbReference type="AlphaFoldDB" id="A0A7C3ZLE5"/>
<dbReference type="NCBIfam" id="TIGR03491">
    <property type="entry name" value="TM0106 family RecB-like putative nuclease"/>
    <property type="match status" value="1"/>
</dbReference>
<evidence type="ECO:0000313" key="2">
    <source>
        <dbReference type="EMBL" id="HGG00681.1"/>
    </source>
</evidence>
<dbReference type="InterPro" id="IPR038720">
    <property type="entry name" value="YprB_RNase_H-like_dom"/>
</dbReference>
<name>A0A7C3ZLE5_9CYAN</name>
<protein>
    <submittedName>
        <fullName evidence="2">TM0106 family RecB-like putative nuclease</fullName>
    </submittedName>
</protein>
<dbReference type="SUPFAM" id="SSF53098">
    <property type="entry name" value="Ribonuclease H-like"/>
    <property type="match status" value="1"/>
</dbReference>
<reference evidence="2" key="1">
    <citation type="journal article" date="2020" name="mSystems">
        <title>Genome- and Community-Level Interaction Insights into Carbon Utilization and Element Cycling Functions of Hydrothermarchaeota in Hydrothermal Sediment.</title>
        <authorList>
            <person name="Zhou Z."/>
            <person name="Liu Y."/>
            <person name="Xu W."/>
            <person name="Pan J."/>
            <person name="Luo Z.H."/>
            <person name="Li M."/>
        </authorList>
    </citation>
    <scope>NUCLEOTIDE SEQUENCE [LARGE SCALE GENOMIC DNA]</scope>
    <source>
        <strain evidence="2">SpSt-374</strain>
    </source>
</reference>
<gene>
    <name evidence="2" type="ORF">ENR15_08540</name>
</gene>
<dbReference type="InterPro" id="IPR012337">
    <property type="entry name" value="RNaseH-like_sf"/>
</dbReference>
<dbReference type="Pfam" id="PF13482">
    <property type="entry name" value="RNase_H_2"/>
    <property type="match status" value="1"/>
</dbReference>
<sequence>MFLTDEILFDYQRCQRRSFLNLHADSSWLQPKSDWVLQIQSDSQSHRNQILRSFSPQEPIYPRGDMVAAAKATWEMMQQGVELIANGVLLVEGNADLPPGLPENVTLVSHPDLLVKQPGESGFGDWLYMPVDVKFSKRPKRVYQMIAAFHAWILQRLQGVLAPAELILRSKGSYVVDVGAFLPPMEQLLADCAAMLLSEKEPEVFIARHPCDMCRWFGSCYAVAKETQHLSLLPGVTPGRYQILQQLQLHTVATLAAADATMLSAHLLDNCHGNPVESDRVAQTLILQAQAVLHNLPLPLPDPGDFAAEPWGTHNVELYFDIEAEPDRDLTFLHGVLVVDRLAHTETFYPFLAEKPEDEQTTWEQFLDLVWAYPQAPIFHFCDSEVQTVKKLARRYATPHHHWHPLTHRFIDIHKWVTKTAVLPVESYSLKALARWLGFQWREENANGAQCIVWYKQWLQNPDRSYLDAILNYNEDDCRATYLLKKWLDTFLAENP</sequence>
<feature type="domain" description="YprB ribonuclease H-like" evidence="1">
    <location>
        <begin position="318"/>
        <end position="488"/>
    </location>
</feature>
<comment type="caution">
    <text evidence="2">The sequence shown here is derived from an EMBL/GenBank/DDBJ whole genome shotgun (WGS) entry which is preliminary data.</text>
</comment>
<proteinExistence type="predicted"/>
<accession>A0A7C3ZLE5</accession>
<dbReference type="EMBL" id="DSPX01000083">
    <property type="protein sequence ID" value="HGG00681.1"/>
    <property type="molecule type" value="Genomic_DNA"/>
</dbReference>
<evidence type="ECO:0000259" key="1">
    <source>
        <dbReference type="Pfam" id="PF13482"/>
    </source>
</evidence>
<dbReference type="InterPro" id="IPR019993">
    <property type="entry name" value="RecB_nuclease_TM0106_put"/>
</dbReference>
<organism evidence="2">
    <name type="scientific">Planktothricoides sp. SpSt-374</name>
    <dbReference type="NCBI Taxonomy" id="2282167"/>
    <lineage>
        <taxon>Bacteria</taxon>
        <taxon>Bacillati</taxon>
        <taxon>Cyanobacteriota</taxon>
        <taxon>Cyanophyceae</taxon>
        <taxon>Oscillatoriophycideae</taxon>
        <taxon>Oscillatoriales</taxon>
        <taxon>Oscillatoriaceae</taxon>
        <taxon>Planktothricoides</taxon>
    </lineage>
</organism>